<sequence>MRKLGLFIELLLEFVEPIAQQRCFHTPCFRIRHLNHPAAVIGNSGTTFSNRLLSGPVVRAGRYFCVSVHDILHSIGDGFLRLRALWPNDAALAKFRNDLGLSWHVLSEVIVRMEGGGT</sequence>
<dbReference type="EMBL" id="CP000135">
    <property type="protein sequence ID" value="ABC93093.1"/>
    <property type="molecule type" value="Genomic_DNA"/>
</dbReference>
<keyword evidence="2" id="KW-1185">Reference proteome</keyword>
<accession>Q2K1X5</accession>
<gene>
    <name evidence="1" type="ordered locus">RHE_PB00049</name>
</gene>
<evidence type="ECO:0000313" key="1">
    <source>
        <dbReference type="EMBL" id="ABC93093.1"/>
    </source>
</evidence>
<proteinExistence type="predicted"/>
<dbReference type="KEGG" id="ret:RHE_PB00049"/>
<evidence type="ECO:0000313" key="2">
    <source>
        <dbReference type="Proteomes" id="UP000001936"/>
    </source>
</evidence>
<dbReference type="Proteomes" id="UP000001936">
    <property type="component" value="Plasmid p42b"/>
</dbReference>
<reference evidence="1 2" key="1">
    <citation type="journal article" date="2006" name="Proc. Natl. Acad. Sci. U.S.A.">
        <title>The partitioned Rhizobium etli genome: genetic and metabolic redundancy in seven interacting replicons.</title>
        <authorList>
            <person name="Gonzalez V."/>
            <person name="Santamaria R.I."/>
            <person name="Bustos P."/>
            <person name="Hernandez-Gonzalez I."/>
            <person name="Medrano-Soto A."/>
            <person name="Moreno-Hagelsieb G."/>
            <person name="Janga S.C."/>
            <person name="Ramirez M.A."/>
            <person name="Jimenez-Jacinto V."/>
            <person name="Collado-Vides J."/>
            <person name="Davila G."/>
        </authorList>
    </citation>
    <scope>NUCLEOTIDE SEQUENCE [LARGE SCALE GENOMIC DNA]</scope>
    <source>
        <strain evidence="2">ATCC 51251 / DSM 11541 / JCM 21823 / NBRC 15573 / CFN 42</strain>
    </source>
</reference>
<name>Q2K1X5_RHIEC</name>
<geneLocation type="plasmid" evidence="1 2">
    <name>p42b</name>
</geneLocation>
<protein>
    <submittedName>
        <fullName evidence="1">Uncharacterized protein</fullName>
    </submittedName>
</protein>
<dbReference type="HOGENOM" id="CLU_2071189_0_0_5"/>
<organism evidence="1 2">
    <name type="scientific">Rhizobium etli (strain ATCC 51251 / DSM 11541 / JCM 21823 / NBRC 15573 / CFN 42)</name>
    <dbReference type="NCBI Taxonomy" id="347834"/>
    <lineage>
        <taxon>Bacteria</taxon>
        <taxon>Pseudomonadati</taxon>
        <taxon>Pseudomonadota</taxon>
        <taxon>Alphaproteobacteria</taxon>
        <taxon>Hyphomicrobiales</taxon>
        <taxon>Rhizobiaceae</taxon>
        <taxon>Rhizobium/Agrobacterium group</taxon>
        <taxon>Rhizobium</taxon>
    </lineage>
</organism>
<dbReference type="AlphaFoldDB" id="Q2K1X5"/>
<keyword evidence="1" id="KW-0614">Plasmid</keyword>